<name>A0ABR9VT68_9SYNC</name>
<keyword evidence="1" id="KW-0812">Transmembrane</keyword>
<dbReference type="RefSeq" id="WP_190598894.1">
    <property type="nucleotide sequence ID" value="NZ_JADEVV010000033.1"/>
</dbReference>
<keyword evidence="1" id="KW-1133">Transmembrane helix</keyword>
<feature type="transmembrane region" description="Helical" evidence="1">
    <location>
        <begin position="72"/>
        <end position="94"/>
    </location>
</feature>
<evidence type="ECO:0000313" key="2">
    <source>
        <dbReference type="EMBL" id="MBE9254547.1"/>
    </source>
</evidence>
<proteinExistence type="predicted"/>
<dbReference type="EMBL" id="JADEVV010000033">
    <property type="protein sequence ID" value="MBE9254547.1"/>
    <property type="molecule type" value="Genomic_DNA"/>
</dbReference>
<sequence length="126" mass="14266">MLMDWIPFEIPINTAMIAGATLWALGLYLTWGSGRNWLIEQLQRWFNFAERSLYTSVEEYERTREAREAQNAFYASVMSILPFLVMGALCNWGLKWGLGGSWSISLAILTVFTGAVYALGKQSSNE</sequence>
<keyword evidence="1" id="KW-0472">Membrane</keyword>
<protein>
    <submittedName>
        <fullName evidence="2">Uncharacterized protein</fullName>
    </submittedName>
</protein>
<dbReference type="Proteomes" id="UP000658720">
    <property type="component" value="Unassembled WGS sequence"/>
</dbReference>
<comment type="caution">
    <text evidence="2">The sequence shown here is derived from an EMBL/GenBank/DDBJ whole genome shotgun (WGS) entry which is preliminary data.</text>
</comment>
<keyword evidence="3" id="KW-1185">Reference proteome</keyword>
<gene>
    <name evidence="2" type="ORF">IQ217_12010</name>
</gene>
<feature type="transmembrane region" description="Helical" evidence="1">
    <location>
        <begin position="12"/>
        <end position="31"/>
    </location>
</feature>
<evidence type="ECO:0000313" key="3">
    <source>
        <dbReference type="Proteomes" id="UP000658720"/>
    </source>
</evidence>
<organism evidence="2 3">
    <name type="scientific">Synechocystis salina LEGE 00031</name>
    <dbReference type="NCBI Taxonomy" id="1828736"/>
    <lineage>
        <taxon>Bacteria</taxon>
        <taxon>Bacillati</taxon>
        <taxon>Cyanobacteriota</taxon>
        <taxon>Cyanophyceae</taxon>
        <taxon>Synechococcales</taxon>
        <taxon>Merismopediaceae</taxon>
        <taxon>Synechocystis</taxon>
    </lineage>
</organism>
<accession>A0ABR9VT68</accession>
<reference evidence="2 3" key="1">
    <citation type="submission" date="2020-10" db="EMBL/GenBank/DDBJ databases">
        <authorList>
            <person name="Castelo-Branco R."/>
            <person name="Eusebio N."/>
            <person name="Adriana R."/>
            <person name="Vieira A."/>
            <person name="Brugerolle De Fraissinette N."/>
            <person name="Rezende De Castro R."/>
            <person name="Schneider M.P."/>
            <person name="Vasconcelos V."/>
            <person name="Leao P.N."/>
        </authorList>
    </citation>
    <scope>NUCLEOTIDE SEQUENCE [LARGE SCALE GENOMIC DNA]</scope>
    <source>
        <strain evidence="2 3">LEGE 00031</strain>
    </source>
</reference>
<evidence type="ECO:0000256" key="1">
    <source>
        <dbReference type="SAM" id="Phobius"/>
    </source>
</evidence>
<feature type="transmembrane region" description="Helical" evidence="1">
    <location>
        <begin position="100"/>
        <end position="120"/>
    </location>
</feature>